<keyword evidence="8" id="KW-1133">Transmembrane helix</keyword>
<comment type="caution">
    <text evidence="13">The sequence shown here is derived from an EMBL/GenBank/DDBJ whole genome shotgun (WGS) entry which is preliminary data.</text>
</comment>
<evidence type="ECO:0000256" key="2">
    <source>
        <dbReference type="ARBA" id="ARBA00006555"/>
    </source>
</evidence>
<feature type="domain" description="TonB C-terminal" evidence="12">
    <location>
        <begin position="191"/>
        <end position="288"/>
    </location>
</feature>
<evidence type="ECO:0000313" key="14">
    <source>
        <dbReference type="Proteomes" id="UP001595892"/>
    </source>
</evidence>
<keyword evidence="9" id="KW-0472">Membrane</keyword>
<evidence type="ECO:0000256" key="1">
    <source>
        <dbReference type="ARBA" id="ARBA00004383"/>
    </source>
</evidence>
<dbReference type="InterPro" id="IPR051045">
    <property type="entry name" value="TonB-dependent_transducer"/>
</dbReference>
<dbReference type="Proteomes" id="UP001595892">
    <property type="component" value="Unassembled WGS sequence"/>
</dbReference>
<dbReference type="PANTHER" id="PTHR33446:SF11">
    <property type="entry name" value="TONB3"/>
    <property type="match status" value="1"/>
</dbReference>
<evidence type="ECO:0000256" key="10">
    <source>
        <dbReference type="RuleBase" id="RU362123"/>
    </source>
</evidence>
<dbReference type="InterPro" id="IPR037682">
    <property type="entry name" value="TonB_C"/>
</dbReference>
<dbReference type="InterPro" id="IPR003538">
    <property type="entry name" value="TonB"/>
</dbReference>
<comment type="subcellular location">
    <subcellularLocation>
        <location evidence="1 10">Cell inner membrane</location>
        <topology evidence="1 10">Single-pass membrane protein</topology>
        <orientation evidence="1 10">Periplasmic side</orientation>
    </subcellularLocation>
</comment>
<keyword evidence="14" id="KW-1185">Reference proteome</keyword>
<evidence type="ECO:0000256" key="3">
    <source>
        <dbReference type="ARBA" id="ARBA00022448"/>
    </source>
</evidence>
<evidence type="ECO:0000256" key="8">
    <source>
        <dbReference type="ARBA" id="ARBA00022989"/>
    </source>
</evidence>
<gene>
    <name evidence="13" type="ORF">ACFO3Q_05965</name>
</gene>
<evidence type="ECO:0000259" key="12">
    <source>
        <dbReference type="PROSITE" id="PS52015"/>
    </source>
</evidence>
<dbReference type="Pfam" id="PF03544">
    <property type="entry name" value="TonB_C"/>
    <property type="match status" value="1"/>
</dbReference>
<evidence type="ECO:0000256" key="9">
    <source>
        <dbReference type="ARBA" id="ARBA00023136"/>
    </source>
</evidence>
<dbReference type="PANTHER" id="PTHR33446">
    <property type="entry name" value="PROTEIN TONB-RELATED"/>
    <property type="match status" value="1"/>
</dbReference>
<dbReference type="InterPro" id="IPR006260">
    <property type="entry name" value="TonB/TolA_C"/>
</dbReference>
<keyword evidence="6" id="KW-0812">Transmembrane</keyword>
<dbReference type="PRINTS" id="PR01374">
    <property type="entry name" value="TONBPROTEIN"/>
</dbReference>
<dbReference type="RefSeq" id="WP_377003723.1">
    <property type="nucleotide sequence ID" value="NZ_JBHSGG010000015.1"/>
</dbReference>
<feature type="compositionally biased region" description="Pro residues" evidence="11">
    <location>
        <begin position="89"/>
        <end position="99"/>
    </location>
</feature>
<dbReference type="EMBL" id="JBHSGG010000015">
    <property type="protein sequence ID" value="MFC4727713.1"/>
    <property type="molecule type" value="Genomic_DNA"/>
</dbReference>
<keyword evidence="4 10" id="KW-1003">Cell membrane</keyword>
<organism evidence="13 14">
    <name type="scientific">Coralloluteibacterium thermophilum</name>
    <dbReference type="NCBI Taxonomy" id="2707049"/>
    <lineage>
        <taxon>Bacteria</taxon>
        <taxon>Pseudomonadati</taxon>
        <taxon>Pseudomonadota</taxon>
        <taxon>Gammaproteobacteria</taxon>
        <taxon>Lysobacterales</taxon>
        <taxon>Lysobacteraceae</taxon>
        <taxon>Coralloluteibacterium</taxon>
    </lineage>
</organism>
<keyword evidence="5 10" id="KW-0997">Cell inner membrane</keyword>
<reference evidence="14" key="1">
    <citation type="journal article" date="2019" name="Int. J. Syst. Evol. Microbiol.">
        <title>The Global Catalogue of Microorganisms (GCM) 10K type strain sequencing project: providing services to taxonomists for standard genome sequencing and annotation.</title>
        <authorList>
            <consortium name="The Broad Institute Genomics Platform"/>
            <consortium name="The Broad Institute Genome Sequencing Center for Infectious Disease"/>
            <person name="Wu L."/>
            <person name="Ma J."/>
        </authorList>
    </citation>
    <scope>NUCLEOTIDE SEQUENCE [LARGE SCALE GENOMIC DNA]</scope>
    <source>
        <strain evidence="14">CGMCC 1.13574</strain>
    </source>
</reference>
<evidence type="ECO:0000256" key="11">
    <source>
        <dbReference type="SAM" id="MobiDB-lite"/>
    </source>
</evidence>
<evidence type="ECO:0000256" key="4">
    <source>
        <dbReference type="ARBA" id="ARBA00022475"/>
    </source>
</evidence>
<evidence type="ECO:0000256" key="5">
    <source>
        <dbReference type="ARBA" id="ARBA00022519"/>
    </source>
</evidence>
<dbReference type="SUPFAM" id="SSF74653">
    <property type="entry name" value="TolA/TonB C-terminal domain"/>
    <property type="match status" value="1"/>
</dbReference>
<keyword evidence="10" id="KW-0735">Signal-anchor</keyword>
<name>A0ABV9NMC2_9GAMM</name>
<sequence>MTAAAAPRAGSGDRLAATLAFSAIAHGVILLGIGFTLEDAAPIVPTLDVILVQTRDDTPPERADFLAQAAQQGGGDQDEARRPREPQPSSVPRPNPGVAPQPIEAQAPPPEPAAVARVLAAPRAEERVARPREALASSRRTLPTGRELIEEDLEMARLAAEIEREQELYARKPRRKFVSASTREYAYAAYLRAWVQRVERVGNLNYPDEARRRGLSGQVRVTVAVRRDGSVENIVINESSGIRLLDESVERIVRLSQPFERLPADEDVDILHITRTWQFLPGGTLRDQ</sequence>
<protein>
    <recommendedName>
        <fullName evidence="10">Protein TonB</fullName>
    </recommendedName>
</protein>
<evidence type="ECO:0000256" key="6">
    <source>
        <dbReference type="ARBA" id="ARBA00022692"/>
    </source>
</evidence>
<dbReference type="Gene3D" id="3.30.1150.10">
    <property type="match status" value="1"/>
</dbReference>
<accession>A0ABV9NMC2</accession>
<dbReference type="NCBIfam" id="TIGR01352">
    <property type="entry name" value="tonB_Cterm"/>
    <property type="match status" value="1"/>
</dbReference>
<comment type="similarity">
    <text evidence="2 10">Belongs to the TonB family.</text>
</comment>
<evidence type="ECO:0000256" key="7">
    <source>
        <dbReference type="ARBA" id="ARBA00022927"/>
    </source>
</evidence>
<evidence type="ECO:0000313" key="13">
    <source>
        <dbReference type="EMBL" id="MFC4727713.1"/>
    </source>
</evidence>
<keyword evidence="3 10" id="KW-0813">Transport</keyword>
<feature type="region of interest" description="Disordered" evidence="11">
    <location>
        <begin position="69"/>
        <end position="112"/>
    </location>
</feature>
<comment type="function">
    <text evidence="10">Interacts with outer membrane receptor proteins that carry out high-affinity binding and energy dependent uptake into the periplasmic space of specific substrates. It could act to transduce energy from the cytoplasmic membrane to specific energy-requiring processes in the outer membrane, resulting in the release into the periplasm of ligands bound by these outer membrane proteins.</text>
</comment>
<keyword evidence="7 10" id="KW-0653">Protein transport</keyword>
<proteinExistence type="inferred from homology"/>
<dbReference type="PROSITE" id="PS52015">
    <property type="entry name" value="TONB_CTD"/>
    <property type="match status" value="1"/>
</dbReference>